<keyword evidence="3" id="KW-0804">Transcription</keyword>
<feature type="domain" description="HTH gntR-type" evidence="5">
    <location>
        <begin position="1"/>
        <end position="64"/>
    </location>
</feature>
<feature type="region of interest" description="Disordered" evidence="4">
    <location>
        <begin position="205"/>
        <end position="235"/>
    </location>
</feature>
<dbReference type="Pfam" id="PF00392">
    <property type="entry name" value="GntR"/>
    <property type="match status" value="1"/>
</dbReference>
<dbReference type="InterPro" id="IPR011711">
    <property type="entry name" value="GntR_C"/>
</dbReference>
<name>A0ABT3Z9Y0_9HYPH</name>
<keyword evidence="7" id="KW-1185">Reference proteome</keyword>
<dbReference type="SUPFAM" id="SSF48008">
    <property type="entry name" value="GntR ligand-binding domain-like"/>
    <property type="match status" value="1"/>
</dbReference>
<dbReference type="InterPro" id="IPR036390">
    <property type="entry name" value="WH_DNA-bd_sf"/>
</dbReference>
<dbReference type="PANTHER" id="PTHR43537">
    <property type="entry name" value="TRANSCRIPTIONAL REGULATOR, GNTR FAMILY"/>
    <property type="match status" value="1"/>
</dbReference>
<reference evidence="6" key="1">
    <citation type="submission" date="2022-10" db="EMBL/GenBank/DDBJ databases">
        <title>Hoeflea sp. G2-23, isolated from marine algae.</title>
        <authorList>
            <person name="Kristyanto S."/>
            <person name="Kim J.M."/>
            <person name="Jeon C.O."/>
        </authorList>
    </citation>
    <scope>NUCLEOTIDE SEQUENCE</scope>
    <source>
        <strain evidence="6">G2-23</strain>
    </source>
</reference>
<dbReference type="CDD" id="cd07377">
    <property type="entry name" value="WHTH_GntR"/>
    <property type="match status" value="1"/>
</dbReference>
<dbReference type="SMART" id="SM00895">
    <property type="entry name" value="FCD"/>
    <property type="match status" value="1"/>
</dbReference>
<organism evidence="6 7">
    <name type="scientific">Hoeflea algicola</name>
    <dbReference type="NCBI Taxonomy" id="2983763"/>
    <lineage>
        <taxon>Bacteria</taxon>
        <taxon>Pseudomonadati</taxon>
        <taxon>Pseudomonadota</taxon>
        <taxon>Alphaproteobacteria</taxon>
        <taxon>Hyphomicrobiales</taxon>
        <taxon>Rhizobiaceae</taxon>
        <taxon>Hoeflea</taxon>
    </lineage>
</organism>
<dbReference type="PROSITE" id="PS50949">
    <property type="entry name" value="HTH_GNTR"/>
    <property type="match status" value="1"/>
</dbReference>
<dbReference type="Proteomes" id="UP001073227">
    <property type="component" value="Unassembled WGS sequence"/>
</dbReference>
<dbReference type="InterPro" id="IPR000524">
    <property type="entry name" value="Tscrpt_reg_HTH_GntR"/>
</dbReference>
<dbReference type="RefSeq" id="WP_267654150.1">
    <property type="nucleotide sequence ID" value="NZ_JAOVZR010000001.1"/>
</dbReference>
<evidence type="ECO:0000256" key="4">
    <source>
        <dbReference type="SAM" id="MobiDB-lite"/>
    </source>
</evidence>
<evidence type="ECO:0000313" key="7">
    <source>
        <dbReference type="Proteomes" id="UP001073227"/>
    </source>
</evidence>
<protein>
    <submittedName>
        <fullName evidence="6">GntR family transcriptional regulator</fullName>
    </submittedName>
</protein>
<dbReference type="SUPFAM" id="SSF46785">
    <property type="entry name" value="Winged helix' DNA-binding domain"/>
    <property type="match status" value="1"/>
</dbReference>
<evidence type="ECO:0000256" key="1">
    <source>
        <dbReference type="ARBA" id="ARBA00023015"/>
    </source>
</evidence>
<gene>
    <name evidence="6" type="ORF">OEG84_13005</name>
</gene>
<evidence type="ECO:0000256" key="2">
    <source>
        <dbReference type="ARBA" id="ARBA00023125"/>
    </source>
</evidence>
<evidence type="ECO:0000313" key="6">
    <source>
        <dbReference type="EMBL" id="MCY0148599.1"/>
    </source>
</evidence>
<dbReference type="PANTHER" id="PTHR43537:SF50">
    <property type="entry name" value="TRANSCRIPTIONAL REGULATORY PROTEIN"/>
    <property type="match status" value="1"/>
</dbReference>
<dbReference type="PRINTS" id="PR00035">
    <property type="entry name" value="HTHGNTR"/>
</dbReference>
<dbReference type="Gene3D" id="1.10.10.10">
    <property type="entry name" value="Winged helix-like DNA-binding domain superfamily/Winged helix DNA-binding domain"/>
    <property type="match status" value="1"/>
</dbReference>
<evidence type="ECO:0000256" key="3">
    <source>
        <dbReference type="ARBA" id="ARBA00023163"/>
    </source>
</evidence>
<keyword evidence="1" id="KW-0805">Transcription regulation</keyword>
<proteinExistence type="predicted"/>
<dbReference type="InterPro" id="IPR008920">
    <property type="entry name" value="TF_FadR/GntR_C"/>
</dbReference>
<dbReference type="InterPro" id="IPR036388">
    <property type="entry name" value="WH-like_DNA-bd_sf"/>
</dbReference>
<evidence type="ECO:0000259" key="5">
    <source>
        <dbReference type="PROSITE" id="PS50949"/>
    </source>
</evidence>
<dbReference type="EMBL" id="JAOVZR010000001">
    <property type="protein sequence ID" value="MCY0148599.1"/>
    <property type="molecule type" value="Genomic_DNA"/>
</dbReference>
<dbReference type="Pfam" id="PF07729">
    <property type="entry name" value="FCD"/>
    <property type="match status" value="1"/>
</dbReference>
<comment type="caution">
    <text evidence="6">The sequence shown here is derived from an EMBL/GenBank/DDBJ whole genome shotgun (WGS) entry which is preliminary data.</text>
</comment>
<keyword evidence="2" id="KW-0238">DNA-binding</keyword>
<dbReference type="Gene3D" id="1.20.120.530">
    <property type="entry name" value="GntR ligand-binding domain-like"/>
    <property type="match status" value="1"/>
</dbReference>
<accession>A0ABT3Z9Y0</accession>
<sequence>MELTAHIRKMILHHELEPDEWVPESELCEKLGVSRTPLREALKVLASEKLVEIHPNRGAMVASLRPNDVDELFEAQAIIEGSAAFLACERATEEDVEAFRKIHLRMIRCFERRDRTQYFSLNQDLHLALVAMSHNSALVSAHSTLFIQVERARFLALDIGQRWADSVDQHEAILSAVASRNGPLAQKLVEQHILETREAVKAAVEMQNRDNQKPGRTRPRRPAAAKSSKADPANR</sequence>
<dbReference type="SMART" id="SM00345">
    <property type="entry name" value="HTH_GNTR"/>
    <property type="match status" value="1"/>
</dbReference>